<keyword evidence="2" id="KW-0012">Acyltransferase</keyword>
<dbReference type="EMBL" id="VSSQ01007201">
    <property type="protein sequence ID" value="MPM35175.1"/>
    <property type="molecule type" value="Genomic_DNA"/>
</dbReference>
<name>A0A644Z2N9_9ZZZZ</name>
<evidence type="ECO:0000313" key="4">
    <source>
        <dbReference type="EMBL" id="MPM35175.1"/>
    </source>
</evidence>
<dbReference type="GO" id="GO:0003841">
    <property type="term" value="F:1-acylglycerol-3-phosphate O-acyltransferase activity"/>
    <property type="evidence" value="ECO:0007669"/>
    <property type="project" value="TreeGrafter"/>
</dbReference>
<dbReference type="GO" id="GO:0006654">
    <property type="term" value="P:phosphatidic acid biosynthetic process"/>
    <property type="evidence" value="ECO:0007669"/>
    <property type="project" value="TreeGrafter"/>
</dbReference>
<dbReference type="InterPro" id="IPR002123">
    <property type="entry name" value="Plipid/glycerol_acylTrfase"/>
</dbReference>
<keyword evidence="1" id="KW-0808">Transferase</keyword>
<dbReference type="SMART" id="SM00563">
    <property type="entry name" value="PlsC"/>
    <property type="match status" value="1"/>
</dbReference>
<gene>
    <name evidence="4" type="ORF">SDC9_81765</name>
</gene>
<comment type="caution">
    <text evidence="4">The sequence shown here is derived from an EMBL/GenBank/DDBJ whole genome shotgun (WGS) entry which is preliminary data.</text>
</comment>
<evidence type="ECO:0000256" key="1">
    <source>
        <dbReference type="ARBA" id="ARBA00022679"/>
    </source>
</evidence>
<evidence type="ECO:0000259" key="3">
    <source>
        <dbReference type="SMART" id="SM00563"/>
    </source>
</evidence>
<dbReference type="PANTHER" id="PTHR10434:SF40">
    <property type="entry name" value="1-ACYL-SN-GLYCEROL-3-PHOSPHATE ACYLTRANSFERASE"/>
    <property type="match status" value="1"/>
</dbReference>
<feature type="domain" description="Phospholipid/glycerol acyltransferase" evidence="3">
    <location>
        <begin position="25"/>
        <end position="138"/>
    </location>
</feature>
<accession>A0A644Z2N9</accession>
<organism evidence="4">
    <name type="scientific">bioreactor metagenome</name>
    <dbReference type="NCBI Taxonomy" id="1076179"/>
    <lineage>
        <taxon>unclassified sequences</taxon>
        <taxon>metagenomes</taxon>
        <taxon>ecological metagenomes</taxon>
    </lineage>
</organism>
<proteinExistence type="predicted"/>
<dbReference type="PANTHER" id="PTHR10434">
    <property type="entry name" value="1-ACYL-SN-GLYCEROL-3-PHOSPHATE ACYLTRANSFERASE"/>
    <property type="match status" value="1"/>
</dbReference>
<evidence type="ECO:0000256" key="2">
    <source>
        <dbReference type="ARBA" id="ARBA00023315"/>
    </source>
</evidence>
<protein>
    <recommendedName>
        <fullName evidence="3">Phospholipid/glycerol acyltransferase domain-containing protein</fullName>
    </recommendedName>
</protein>
<dbReference type="CDD" id="cd07989">
    <property type="entry name" value="LPLAT_AGPAT-like"/>
    <property type="match status" value="1"/>
</dbReference>
<dbReference type="Pfam" id="PF01553">
    <property type="entry name" value="Acyltransferase"/>
    <property type="match status" value="1"/>
</dbReference>
<dbReference type="AlphaFoldDB" id="A0A644Z2N9"/>
<sequence>MKLALRTILNIDDSEVKKIQQKGPLILATNHINSFDAPVGFTHLHPRDLTAFVKVETWDNPVFKVLFDVWKGIPVHRGEVDFTAFNLAQEALANDKIMIVAPEGTRSGDGKLNKGFPGIVLLSIRSGVPILPVVFYGNENVNKNIRLLKRTKMVIRVGEAFTIDFNDQPLSRDFRQEVTDEIMYQIAALLPEDYRGVYSDLSRATTRHLKFLSARNN</sequence>
<reference evidence="4" key="1">
    <citation type="submission" date="2019-08" db="EMBL/GenBank/DDBJ databases">
        <authorList>
            <person name="Kucharzyk K."/>
            <person name="Murdoch R.W."/>
            <person name="Higgins S."/>
            <person name="Loffler F."/>
        </authorList>
    </citation>
    <scope>NUCLEOTIDE SEQUENCE</scope>
</reference>
<dbReference type="SUPFAM" id="SSF69593">
    <property type="entry name" value="Glycerol-3-phosphate (1)-acyltransferase"/>
    <property type="match status" value="1"/>
</dbReference>